<keyword evidence="3" id="KW-1185">Reference proteome</keyword>
<proteinExistence type="predicted"/>
<organism evidence="2 3">
    <name type="scientific">Dreissena polymorpha</name>
    <name type="common">Zebra mussel</name>
    <name type="synonym">Mytilus polymorpha</name>
    <dbReference type="NCBI Taxonomy" id="45954"/>
    <lineage>
        <taxon>Eukaryota</taxon>
        <taxon>Metazoa</taxon>
        <taxon>Spiralia</taxon>
        <taxon>Lophotrochozoa</taxon>
        <taxon>Mollusca</taxon>
        <taxon>Bivalvia</taxon>
        <taxon>Autobranchia</taxon>
        <taxon>Heteroconchia</taxon>
        <taxon>Euheterodonta</taxon>
        <taxon>Imparidentia</taxon>
        <taxon>Neoheterodontei</taxon>
        <taxon>Myida</taxon>
        <taxon>Dreissenoidea</taxon>
        <taxon>Dreissenidae</taxon>
        <taxon>Dreissena</taxon>
    </lineage>
</organism>
<feature type="compositionally biased region" description="Basic and acidic residues" evidence="1">
    <location>
        <begin position="1"/>
        <end position="43"/>
    </location>
</feature>
<protein>
    <submittedName>
        <fullName evidence="2">Uncharacterized protein</fullName>
    </submittedName>
</protein>
<name>A0A9D4EDZ3_DREPO</name>
<dbReference type="Proteomes" id="UP000828390">
    <property type="component" value="Unassembled WGS sequence"/>
</dbReference>
<evidence type="ECO:0000313" key="3">
    <source>
        <dbReference type="Proteomes" id="UP000828390"/>
    </source>
</evidence>
<evidence type="ECO:0000256" key="1">
    <source>
        <dbReference type="SAM" id="MobiDB-lite"/>
    </source>
</evidence>
<dbReference type="AlphaFoldDB" id="A0A9D4EDZ3"/>
<dbReference type="EMBL" id="JAIWYP010000009">
    <property type="protein sequence ID" value="KAH3776505.1"/>
    <property type="molecule type" value="Genomic_DNA"/>
</dbReference>
<comment type="caution">
    <text evidence="2">The sequence shown here is derived from an EMBL/GenBank/DDBJ whole genome shotgun (WGS) entry which is preliminary data.</text>
</comment>
<accession>A0A9D4EDZ3</accession>
<feature type="region of interest" description="Disordered" evidence="1">
    <location>
        <begin position="1"/>
        <end position="52"/>
    </location>
</feature>
<gene>
    <name evidence="2" type="ORF">DPMN_177931</name>
</gene>
<reference evidence="2" key="2">
    <citation type="submission" date="2020-11" db="EMBL/GenBank/DDBJ databases">
        <authorList>
            <person name="McCartney M.A."/>
            <person name="Auch B."/>
            <person name="Kono T."/>
            <person name="Mallez S."/>
            <person name="Becker A."/>
            <person name="Gohl D.M."/>
            <person name="Silverstein K.A.T."/>
            <person name="Koren S."/>
            <person name="Bechman K.B."/>
            <person name="Herman A."/>
            <person name="Abrahante J.E."/>
            <person name="Garbe J."/>
        </authorList>
    </citation>
    <scope>NUCLEOTIDE SEQUENCE</scope>
    <source>
        <strain evidence="2">Duluth1</strain>
        <tissue evidence="2">Whole animal</tissue>
    </source>
</reference>
<evidence type="ECO:0000313" key="2">
    <source>
        <dbReference type="EMBL" id="KAH3776505.1"/>
    </source>
</evidence>
<sequence>MEKQTDTGSDGNKDTQMDKWMEKQTDTRSDGNKDTQMEKRTDIWMESGTNRL</sequence>
<reference evidence="2" key="1">
    <citation type="journal article" date="2019" name="bioRxiv">
        <title>The Genome of the Zebra Mussel, Dreissena polymorpha: A Resource for Invasive Species Research.</title>
        <authorList>
            <person name="McCartney M.A."/>
            <person name="Auch B."/>
            <person name="Kono T."/>
            <person name="Mallez S."/>
            <person name="Zhang Y."/>
            <person name="Obille A."/>
            <person name="Becker A."/>
            <person name="Abrahante J.E."/>
            <person name="Garbe J."/>
            <person name="Badalamenti J.P."/>
            <person name="Herman A."/>
            <person name="Mangelson H."/>
            <person name="Liachko I."/>
            <person name="Sullivan S."/>
            <person name="Sone E.D."/>
            <person name="Koren S."/>
            <person name="Silverstein K.A.T."/>
            <person name="Beckman K.B."/>
            <person name="Gohl D.M."/>
        </authorList>
    </citation>
    <scope>NUCLEOTIDE SEQUENCE</scope>
    <source>
        <strain evidence="2">Duluth1</strain>
        <tissue evidence="2">Whole animal</tissue>
    </source>
</reference>